<feature type="non-terminal residue" evidence="2">
    <location>
        <position position="180"/>
    </location>
</feature>
<evidence type="ECO:0000256" key="1">
    <source>
        <dbReference type="SAM" id="MobiDB-lite"/>
    </source>
</evidence>
<feature type="region of interest" description="Disordered" evidence="1">
    <location>
        <begin position="42"/>
        <end position="63"/>
    </location>
</feature>
<evidence type="ECO:0000313" key="2">
    <source>
        <dbReference type="EMBL" id="OIT29830.1"/>
    </source>
</evidence>
<gene>
    <name evidence="2" type="ORF">A4A49_55691</name>
</gene>
<reference evidence="2" key="1">
    <citation type="submission" date="2016-11" db="EMBL/GenBank/DDBJ databases">
        <title>The genome of Nicotiana attenuata.</title>
        <authorList>
            <person name="Xu S."/>
            <person name="Brockmoeller T."/>
            <person name="Gaquerel E."/>
            <person name="Navarro A."/>
            <person name="Kuhl H."/>
            <person name="Gase K."/>
            <person name="Ling Z."/>
            <person name="Zhou W."/>
            <person name="Kreitzer C."/>
            <person name="Stanke M."/>
            <person name="Tang H."/>
            <person name="Lyons E."/>
            <person name="Pandey P."/>
            <person name="Pandey S.P."/>
            <person name="Timmermann B."/>
            <person name="Baldwin I.T."/>
        </authorList>
    </citation>
    <scope>NUCLEOTIDE SEQUENCE [LARGE SCALE GENOMIC DNA]</scope>
    <source>
        <strain evidence="2">UT</strain>
    </source>
</reference>
<evidence type="ECO:0008006" key="4">
    <source>
        <dbReference type="Google" id="ProtNLM"/>
    </source>
</evidence>
<proteinExistence type="predicted"/>
<feature type="region of interest" description="Disordered" evidence="1">
    <location>
        <begin position="80"/>
        <end position="105"/>
    </location>
</feature>
<dbReference type="Proteomes" id="UP000187609">
    <property type="component" value="Unassembled WGS sequence"/>
</dbReference>
<sequence>LSINVVFSETIPFFYAPPVFTSQGEEVEWLVYQVTRTLIEQSDDVPSSPGSSIEHQSTIVPSTPAPTVLARRPIIQVYSRRRETNDTSPPLVPSSSVPLPSDPPEDLDLPIALRKGTRTCKSTYSIASFISYDHLSPTPRSLIASLDSISIDKTVKEALNHPGWSEAMLEEIHALEENHT</sequence>
<dbReference type="AlphaFoldDB" id="A0A314KKQ2"/>
<feature type="non-terminal residue" evidence="2">
    <location>
        <position position="1"/>
    </location>
</feature>
<evidence type="ECO:0000313" key="3">
    <source>
        <dbReference type="Proteomes" id="UP000187609"/>
    </source>
</evidence>
<name>A0A314KKQ2_NICAT</name>
<comment type="caution">
    <text evidence="2">The sequence shown here is derived from an EMBL/GenBank/DDBJ whole genome shotgun (WGS) entry which is preliminary data.</text>
</comment>
<organism evidence="2 3">
    <name type="scientific">Nicotiana attenuata</name>
    <name type="common">Coyote tobacco</name>
    <dbReference type="NCBI Taxonomy" id="49451"/>
    <lineage>
        <taxon>Eukaryota</taxon>
        <taxon>Viridiplantae</taxon>
        <taxon>Streptophyta</taxon>
        <taxon>Embryophyta</taxon>
        <taxon>Tracheophyta</taxon>
        <taxon>Spermatophyta</taxon>
        <taxon>Magnoliopsida</taxon>
        <taxon>eudicotyledons</taxon>
        <taxon>Gunneridae</taxon>
        <taxon>Pentapetalae</taxon>
        <taxon>asterids</taxon>
        <taxon>lamiids</taxon>
        <taxon>Solanales</taxon>
        <taxon>Solanaceae</taxon>
        <taxon>Nicotianoideae</taxon>
        <taxon>Nicotianeae</taxon>
        <taxon>Nicotiana</taxon>
    </lineage>
</organism>
<protein>
    <recommendedName>
        <fullName evidence="4">Mitochondrial protein</fullName>
    </recommendedName>
</protein>
<keyword evidence="3" id="KW-1185">Reference proteome</keyword>
<accession>A0A314KKQ2</accession>
<feature type="compositionally biased region" description="Polar residues" evidence="1">
    <location>
        <begin position="42"/>
        <end position="61"/>
    </location>
</feature>
<dbReference type="EMBL" id="MJEQ01001675">
    <property type="protein sequence ID" value="OIT29830.1"/>
    <property type="molecule type" value="Genomic_DNA"/>
</dbReference>